<dbReference type="Pfam" id="PF10191">
    <property type="entry name" value="COG7"/>
    <property type="match status" value="1"/>
</dbReference>
<dbReference type="PANTHER" id="PTHR21443:SF0">
    <property type="entry name" value="CONSERVED OLIGOMERIC GOLGI COMPLEX SUBUNIT 7"/>
    <property type="match status" value="1"/>
</dbReference>
<dbReference type="PANTHER" id="PTHR21443">
    <property type="entry name" value="CONSERVED OLIGOMERIC GOLGI COMPLEX COMPONENT 7"/>
    <property type="match status" value="1"/>
</dbReference>
<keyword evidence="4" id="KW-0813">Transport</keyword>
<feature type="coiled-coil region" evidence="9">
    <location>
        <begin position="72"/>
        <end position="100"/>
    </location>
</feature>
<organism evidence="11">
    <name type="scientific">Anthurium amnicola</name>
    <dbReference type="NCBI Taxonomy" id="1678845"/>
    <lineage>
        <taxon>Eukaryota</taxon>
        <taxon>Viridiplantae</taxon>
        <taxon>Streptophyta</taxon>
        <taxon>Embryophyta</taxon>
        <taxon>Tracheophyta</taxon>
        <taxon>Spermatophyta</taxon>
        <taxon>Magnoliopsida</taxon>
        <taxon>Liliopsida</taxon>
        <taxon>Araceae</taxon>
        <taxon>Pothoideae</taxon>
        <taxon>Potheae</taxon>
        <taxon>Anthurium</taxon>
    </lineage>
</organism>
<keyword evidence="6" id="KW-0333">Golgi apparatus</keyword>
<evidence type="ECO:0000256" key="8">
    <source>
        <dbReference type="ARBA" id="ARBA00031345"/>
    </source>
</evidence>
<evidence type="ECO:0000256" key="2">
    <source>
        <dbReference type="ARBA" id="ARBA00005831"/>
    </source>
</evidence>
<evidence type="ECO:0000256" key="3">
    <source>
        <dbReference type="ARBA" id="ARBA00020984"/>
    </source>
</evidence>
<feature type="region of interest" description="Disordered" evidence="10">
    <location>
        <begin position="1"/>
        <end position="29"/>
    </location>
</feature>
<dbReference type="GO" id="GO:0017119">
    <property type="term" value="C:Golgi transport complex"/>
    <property type="evidence" value="ECO:0007669"/>
    <property type="project" value="InterPro"/>
</dbReference>
<keyword evidence="5" id="KW-0653">Protein transport</keyword>
<comment type="subcellular location">
    <subcellularLocation>
        <location evidence="1">Golgi apparatus membrane</location>
        <topology evidence="1">Peripheral membrane protein</topology>
    </subcellularLocation>
</comment>
<dbReference type="GO" id="GO:0007030">
    <property type="term" value="P:Golgi organization"/>
    <property type="evidence" value="ECO:0007669"/>
    <property type="project" value="TreeGrafter"/>
</dbReference>
<sequence>TDLFVSPETNKGAAAPSQDVPVPSPAPSPQALHSEMVVVDLGEFAEEGFDPKRWINAAMEARHPQDPLDRYISDLEESLRSSAENIADTLERESADALRRVPLAVRDVLRLRDDGLALRSVVSSILLKLKKAGDTSSESIAALATIDVVKRRMEGAYETLQDAAGLTQLSATVEDVFASGDLPRVAETLANMKHCLSAVGEVAEFANVRKQLEVLEDRLEDMVQPRLSDALSNRKVDAVQDLQQILIRIGRYRSLELHYTRMSIKPIRKIWEEFDSRQQANKLGNDKDDGEHLANGASSIAHLSFFSSWLPTFYDEVLLYLGQEWKWCMVAFPDDYKTLVPKLLIEAMSALAASFVSRINTATGDVVPETRVLHKGIMDILSGDMPKGTKIQSKHVEVLIELHNMTSAFARNVQQLFSESDLQLLLSTLKAVYSPYETFKQRYGQVERAILSSEIAGIDLRGAVARGVGAQGIELSETVRRMEESVAQVIMLLEAAVERCISFTGGSEADELVMALDEMTLQYISMLQETLKSLRSVCGLDHDVLSDVGSRKEGLGKRDGARLVDMVFEEEEWSIVQAALQILTVADSLTSRTSVFEASLRATLARLSTTLSLSIIGSSLDRPHATNNDGNVDVSLAGRTALDASVLRLADMPEKAKKLFNLLEQSKDPRFHALPLASQRVAAFADTVNELVYDVLISKVRQRLSDVSRLAIWSSVEEQSAHPLPTFSAYPQAYVTGVGEYLLTLPQQLEPLAEGISSGESSTEEAQFFATEWMFKVAEGATALYMEQLRGIQYITDRGAQQLSADIEYLTNVLSALSMSIPPFLSTFHTCVSTPRDQLPELIKSDGGSQLDLPTAHLVSRIRRLTLDQ</sequence>
<dbReference type="GO" id="GO:0006890">
    <property type="term" value="P:retrograde vesicle-mediated transport, Golgi to endoplasmic reticulum"/>
    <property type="evidence" value="ECO:0007669"/>
    <property type="project" value="TreeGrafter"/>
</dbReference>
<dbReference type="GO" id="GO:0006886">
    <property type="term" value="P:intracellular protein transport"/>
    <property type="evidence" value="ECO:0007669"/>
    <property type="project" value="InterPro"/>
</dbReference>
<keyword evidence="7" id="KW-0472">Membrane</keyword>
<dbReference type="AlphaFoldDB" id="A0A1D1Z4W0"/>
<evidence type="ECO:0000256" key="4">
    <source>
        <dbReference type="ARBA" id="ARBA00022448"/>
    </source>
</evidence>
<reference evidence="11" key="1">
    <citation type="submission" date="2015-07" db="EMBL/GenBank/DDBJ databases">
        <title>Transcriptome Assembly of Anthurium amnicola.</title>
        <authorList>
            <person name="Suzuki J."/>
        </authorList>
    </citation>
    <scope>NUCLEOTIDE SEQUENCE</scope>
</reference>
<comment type="similarity">
    <text evidence="2">Belongs to the COG7 family.</text>
</comment>
<dbReference type="InterPro" id="IPR019335">
    <property type="entry name" value="COG7"/>
</dbReference>
<dbReference type="GO" id="GO:0000139">
    <property type="term" value="C:Golgi membrane"/>
    <property type="evidence" value="ECO:0007669"/>
    <property type="project" value="UniProtKB-SubCell"/>
</dbReference>
<keyword evidence="9" id="KW-0175">Coiled coil</keyword>
<name>A0A1D1Z4W0_9ARAE</name>
<dbReference type="EMBL" id="GDJX01006037">
    <property type="protein sequence ID" value="JAT61899.1"/>
    <property type="molecule type" value="Transcribed_RNA"/>
</dbReference>
<accession>A0A1D1Z4W0</accession>
<evidence type="ECO:0000313" key="11">
    <source>
        <dbReference type="EMBL" id="JAT61899.1"/>
    </source>
</evidence>
<feature type="non-terminal residue" evidence="11">
    <location>
        <position position="1"/>
    </location>
</feature>
<evidence type="ECO:0000256" key="1">
    <source>
        <dbReference type="ARBA" id="ARBA00004395"/>
    </source>
</evidence>
<evidence type="ECO:0000256" key="5">
    <source>
        <dbReference type="ARBA" id="ARBA00022927"/>
    </source>
</evidence>
<evidence type="ECO:0000256" key="6">
    <source>
        <dbReference type="ARBA" id="ARBA00023034"/>
    </source>
</evidence>
<protein>
    <recommendedName>
        <fullName evidence="3">Conserved oligomeric Golgi complex subunit 7</fullName>
    </recommendedName>
    <alternativeName>
        <fullName evidence="8">Component of oligomeric Golgi complex 7</fullName>
    </alternativeName>
</protein>
<proteinExistence type="inferred from homology"/>
<gene>
    <name evidence="11" type="primary">Cog7_3</name>
    <name evidence="11" type="ORF">g.17576</name>
</gene>
<evidence type="ECO:0000256" key="7">
    <source>
        <dbReference type="ARBA" id="ARBA00023136"/>
    </source>
</evidence>
<evidence type="ECO:0000256" key="9">
    <source>
        <dbReference type="SAM" id="Coils"/>
    </source>
</evidence>
<evidence type="ECO:0000256" key="10">
    <source>
        <dbReference type="SAM" id="MobiDB-lite"/>
    </source>
</evidence>